<dbReference type="SUPFAM" id="SSF53448">
    <property type="entry name" value="Nucleotide-diphospho-sugar transferases"/>
    <property type="match status" value="1"/>
</dbReference>
<reference evidence="5" key="1">
    <citation type="submission" date="2021-10" db="EMBL/GenBank/DDBJ databases">
        <title>Streptomonospora sp. nov., isolated from mangrove soil.</title>
        <authorList>
            <person name="Chen X."/>
            <person name="Ge X."/>
            <person name="Liu W."/>
        </authorList>
    </citation>
    <scope>NUCLEOTIDE SEQUENCE</scope>
    <source>
        <strain evidence="5">S1-112</strain>
    </source>
</reference>
<feature type="domain" description="Glycosyltransferase 2-like" evidence="4">
    <location>
        <begin position="13"/>
        <end position="170"/>
    </location>
</feature>
<comment type="similarity">
    <text evidence="1">Belongs to the glycosyltransferase 2 family.</text>
</comment>
<dbReference type="EC" id="2.4.-.-" evidence="5"/>
<accession>A0A9X3NNX6</accession>
<keyword evidence="2 5" id="KW-0328">Glycosyltransferase</keyword>
<comment type="caution">
    <text evidence="5">The sequence shown here is derived from an EMBL/GenBank/DDBJ whole genome shotgun (WGS) entry which is preliminary data.</text>
</comment>
<dbReference type="RefSeq" id="WP_270072909.1">
    <property type="nucleotide sequence ID" value="NZ_JAJAQC010000024.1"/>
</dbReference>
<dbReference type="InterPro" id="IPR050834">
    <property type="entry name" value="Glycosyltransf_2"/>
</dbReference>
<dbReference type="PANTHER" id="PTHR43685:SF5">
    <property type="entry name" value="GLYCOSYLTRANSFERASE EPSE-RELATED"/>
    <property type="match status" value="1"/>
</dbReference>
<evidence type="ECO:0000256" key="2">
    <source>
        <dbReference type="ARBA" id="ARBA00022676"/>
    </source>
</evidence>
<dbReference type="Proteomes" id="UP001140076">
    <property type="component" value="Unassembled WGS sequence"/>
</dbReference>
<dbReference type="Pfam" id="PF00535">
    <property type="entry name" value="Glycos_transf_2"/>
    <property type="match status" value="1"/>
</dbReference>
<evidence type="ECO:0000313" key="5">
    <source>
        <dbReference type="EMBL" id="MDA0565638.1"/>
    </source>
</evidence>
<evidence type="ECO:0000256" key="1">
    <source>
        <dbReference type="ARBA" id="ARBA00006739"/>
    </source>
</evidence>
<dbReference type="GO" id="GO:0016757">
    <property type="term" value="F:glycosyltransferase activity"/>
    <property type="evidence" value="ECO:0007669"/>
    <property type="project" value="UniProtKB-KW"/>
</dbReference>
<name>A0A9X3NNX6_9ACTN</name>
<sequence length="303" mass="32542">MAKTSDRDPRIGVVIITHQRRSELLRTLTHLTALPERPPLVVVDNASTDGTAEAVAADFPDVLLVRAGANLGAVGRNIGVEALEVPYVAFADDDTWWEPGSLTRAADLLDAHPDVASLTARILVEPGGTEDPITPELRHSPVPGRPGLPGPALLGVLAGASVLRVSAFRQVGGFHERLWLGGEEELLSLDLAAAGWWMCWIEDMVVHHAPSRGRDSTARRRLGIRNTLWTAWLRRPAGAALRRTGAVLGAVPRDTASARAVAAALAGLPWVLAQRRPVPARVEEGLRLLEAPQRSSPARRYVG</sequence>
<dbReference type="PANTHER" id="PTHR43685">
    <property type="entry name" value="GLYCOSYLTRANSFERASE"/>
    <property type="match status" value="1"/>
</dbReference>
<gene>
    <name evidence="5" type="ORF">LG943_15125</name>
</gene>
<keyword evidence="6" id="KW-1185">Reference proteome</keyword>
<organism evidence="5 6">
    <name type="scientific">Streptomonospora mangrovi</name>
    <dbReference type="NCBI Taxonomy" id="2883123"/>
    <lineage>
        <taxon>Bacteria</taxon>
        <taxon>Bacillati</taxon>
        <taxon>Actinomycetota</taxon>
        <taxon>Actinomycetes</taxon>
        <taxon>Streptosporangiales</taxon>
        <taxon>Nocardiopsidaceae</taxon>
        <taxon>Streptomonospora</taxon>
    </lineage>
</organism>
<dbReference type="InterPro" id="IPR029044">
    <property type="entry name" value="Nucleotide-diphossugar_trans"/>
</dbReference>
<proteinExistence type="inferred from homology"/>
<dbReference type="Gene3D" id="3.90.550.10">
    <property type="entry name" value="Spore Coat Polysaccharide Biosynthesis Protein SpsA, Chain A"/>
    <property type="match status" value="1"/>
</dbReference>
<dbReference type="AlphaFoldDB" id="A0A9X3NNX6"/>
<protein>
    <submittedName>
        <fullName evidence="5">Glycosyltransferase</fullName>
        <ecNumber evidence="5">2.4.-.-</ecNumber>
    </submittedName>
</protein>
<keyword evidence="3 5" id="KW-0808">Transferase</keyword>
<dbReference type="InterPro" id="IPR001173">
    <property type="entry name" value="Glyco_trans_2-like"/>
</dbReference>
<evidence type="ECO:0000259" key="4">
    <source>
        <dbReference type="Pfam" id="PF00535"/>
    </source>
</evidence>
<evidence type="ECO:0000313" key="6">
    <source>
        <dbReference type="Proteomes" id="UP001140076"/>
    </source>
</evidence>
<evidence type="ECO:0000256" key="3">
    <source>
        <dbReference type="ARBA" id="ARBA00022679"/>
    </source>
</evidence>
<dbReference type="EMBL" id="JAJAQC010000024">
    <property type="protein sequence ID" value="MDA0565638.1"/>
    <property type="molecule type" value="Genomic_DNA"/>
</dbReference>